<dbReference type="Proteomes" id="UP000257109">
    <property type="component" value="Unassembled WGS sequence"/>
</dbReference>
<name>A0A371EYY6_MUCPR</name>
<reference evidence="2" key="1">
    <citation type="submission" date="2018-05" db="EMBL/GenBank/DDBJ databases">
        <title>Draft genome of Mucuna pruriens seed.</title>
        <authorList>
            <person name="Nnadi N.E."/>
            <person name="Vos R."/>
            <person name="Hasami M.H."/>
            <person name="Devisetty U.K."/>
            <person name="Aguiy J.C."/>
        </authorList>
    </citation>
    <scope>NUCLEOTIDE SEQUENCE [LARGE SCALE GENOMIC DNA]</scope>
    <source>
        <strain evidence="2">JCA_2017</strain>
    </source>
</reference>
<gene>
    <name evidence="2" type="ORF">CR513_49547</name>
</gene>
<feature type="domain" description="DUF7745" evidence="1">
    <location>
        <begin position="67"/>
        <end position="136"/>
    </location>
</feature>
<keyword evidence="3" id="KW-1185">Reference proteome</keyword>
<sequence length="157" mass="18188">MDKRSAIVTIKKPAYQGENPTVVVLANTYYTLNYCHEKKGRNMVRRFSECPINRNSGVYQLQLDISTQVVGTSHLSSPTKEAITPFVVYGLGAQNRELLKKIRQAWRNIIRKEHEWGHRSYGTSNSYKIWLRLRVEQAKLPFDNTFLTTEKELALDI</sequence>
<dbReference type="InterPro" id="IPR056647">
    <property type="entry name" value="DUF7745"/>
</dbReference>
<dbReference type="AlphaFoldDB" id="A0A371EYY6"/>
<accession>A0A371EYY6</accession>
<organism evidence="2 3">
    <name type="scientific">Mucuna pruriens</name>
    <name type="common">Velvet bean</name>
    <name type="synonym">Dolichos pruriens</name>
    <dbReference type="NCBI Taxonomy" id="157652"/>
    <lineage>
        <taxon>Eukaryota</taxon>
        <taxon>Viridiplantae</taxon>
        <taxon>Streptophyta</taxon>
        <taxon>Embryophyta</taxon>
        <taxon>Tracheophyta</taxon>
        <taxon>Spermatophyta</taxon>
        <taxon>Magnoliopsida</taxon>
        <taxon>eudicotyledons</taxon>
        <taxon>Gunneridae</taxon>
        <taxon>Pentapetalae</taxon>
        <taxon>rosids</taxon>
        <taxon>fabids</taxon>
        <taxon>Fabales</taxon>
        <taxon>Fabaceae</taxon>
        <taxon>Papilionoideae</taxon>
        <taxon>50 kb inversion clade</taxon>
        <taxon>NPAAA clade</taxon>
        <taxon>indigoferoid/millettioid clade</taxon>
        <taxon>Phaseoleae</taxon>
        <taxon>Mucuna</taxon>
    </lineage>
</organism>
<evidence type="ECO:0000313" key="2">
    <source>
        <dbReference type="EMBL" id="RDX71143.1"/>
    </source>
</evidence>
<protein>
    <recommendedName>
        <fullName evidence="1">DUF7745 domain-containing protein</fullName>
    </recommendedName>
</protein>
<dbReference type="OrthoDB" id="990598at2759"/>
<dbReference type="EMBL" id="QJKJ01011450">
    <property type="protein sequence ID" value="RDX71143.1"/>
    <property type="molecule type" value="Genomic_DNA"/>
</dbReference>
<evidence type="ECO:0000259" key="1">
    <source>
        <dbReference type="Pfam" id="PF24924"/>
    </source>
</evidence>
<dbReference type="Pfam" id="PF24924">
    <property type="entry name" value="DUF7745"/>
    <property type="match status" value="1"/>
</dbReference>
<comment type="caution">
    <text evidence="2">The sequence shown here is derived from an EMBL/GenBank/DDBJ whole genome shotgun (WGS) entry which is preliminary data.</text>
</comment>
<proteinExistence type="predicted"/>
<feature type="non-terminal residue" evidence="2">
    <location>
        <position position="1"/>
    </location>
</feature>
<evidence type="ECO:0000313" key="3">
    <source>
        <dbReference type="Proteomes" id="UP000257109"/>
    </source>
</evidence>